<dbReference type="GO" id="GO:0005524">
    <property type="term" value="F:ATP binding"/>
    <property type="evidence" value="ECO:0007669"/>
    <property type="project" value="UniProtKB-KW"/>
</dbReference>
<evidence type="ECO:0000259" key="9">
    <source>
        <dbReference type="PROSITE" id="PS50893"/>
    </source>
</evidence>
<dbReference type="PANTHER" id="PTHR24221:SF646">
    <property type="entry name" value="HAEMOLYSIN SECRETION ATP-BINDING PROTEIN"/>
    <property type="match status" value="1"/>
</dbReference>
<keyword evidence="5 8" id="KW-1133">Transmembrane helix</keyword>
<feature type="domain" description="ABC transporter" evidence="9">
    <location>
        <begin position="364"/>
        <end position="604"/>
    </location>
</feature>
<evidence type="ECO:0000256" key="7">
    <source>
        <dbReference type="SAM" id="MobiDB-lite"/>
    </source>
</evidence>
<dbReference type="InterPro" id="IPR027417">
    <property type="entry name" value="P-loop_NTPase"/>
</dbReference>
<name>A0AA90KGW2_9ACTN</name>
<feature type="transmembrane region" description="Helical" evidence="8">
    <location>
        <begin position="74"/>
        <end position="92"/>
    </location>
</feature>
<proteinExistence type="predicted"/>
<evidence type="ECO:0000256" key="8">
    <source>
        <dbReference type="SAM" id="Phobius"/>
    </source>
</evidence>
<evidence type="ECO:0000256" key="5">
    <source>
        <dbReference type="ARBA" id="ARBA00022989"/>
    </source>
</evidence>
<feature type="transmembrane region" description="Helical" evidence="8">
    <location>
        <begin position="30"/>
        <end position="54"/>
    </location>
</feature>
<dbReference type="Gene3D" id="3.40.50.300">
    <property type="entry name" value="P-loop containing nucleotide triphosphate hydrolases"/>
    <property type="match status" value="1"/>
</dbReference>
<dbReference type="Gene3D" id="1.20.1560.10">
    <property type="entry name" value="ABC transporter type 1, transmembrane domain"/>
    <property type="match status" value="1"/>
</dbReference>
<comment type="caution">
    <text evidence="10">The sequence shown here is derived from an EMBL/GenBank/DDBJ whole genome shotgun (WGS) entry which is preliminary data.</text>
</comment>
<dbReference type="GO" id="GO:0016887">
    <property type="term" value="F:ATP hydrolysis activity"/>
    <property type="evidence" value="ECO:0007669"/>
    <property type="project" value="InterPro"/>
</dbReference>
<feature type="transmembrane region" description="Helical" evidence="8">
    <location>
        <begin position="164"/>
        <end position="193"/>
    </location>
</feature>
<dbReference type="InterPro" id="IPR036640">
    <property type="entry name" value="ABC1_TM_sf"/>
</dbReference>
<evidence type="ECO:0000256" key="3">
    <source>
        <dbReference type="ARBA" id="ARBA00022741"/>
    </source>
</evidence>
<dbReference type="CDD" id="cd03228">
    <property type="entry name" value="ABCC_MRP_Like"/>
    <property type="match status" value="1"/>
</dbReference>
<dbReference type="PROSITE" id="PS50893">
    <property type="entry name" value="ABC_TRANSPORTER_2"/>
    <property type="match status" value="1"/>
</dbReference>
<accession>A0AA90KGW2</accession>
<dbReference type="InterPro" id="IPR003593">
    <property type="entry name" value="AAA+_ATPase"/>
</dbReference>
<dbReference type="PANTHER" id="PTHR24221">
    <property type="entry name" value="ATP-BINDING CASSETTE SUB-FAMILY B"/>
    <property type="match status" value="1"/>
</dbReference>
<reference evidence="10" key="1">
    <citation type="submission" date="2023-05" db="EMBL/GenBank/DDBJ databases">
        <title>Streptantibioticus silvisoli sp. nov., acidotolerant actinomycetes 1 from pine litter.</title>
        <authorList>
            <person name="Swiecimska M."/>
            <person name="Golinska P."/>
            <person name="Sangal V."/>
            <person name="Wachnowicz B."/>
            <person name="Goodfellow M."/>
        </authorList>
    </citation>
    <scope>NUCLEOTIDE SEQUENCE</scope>
    <source>
        <strain evidence="10">SL13</strain>
    </source>
</reference>
<feature type="transmembrane region" description="Helical" evidence="8">
    <location>
        <begin position="263"/>
        <end position="282"/>
    </location>
</feature>
<evidence type="ECO:0000256" key="2">
    <source>
        <dbReference type="ARBA" id="ARBA00022692"/>
    </source>
</evidence>
<dbReference type="InterPro" id="IPR003439">
    <property type="entry name" value="ABC_transporter-like_ATP-bd"/>
</dbReference>
<dbReference type="EMBL" id="JABXJJ020000017">
    <property type="protein sequence ID" value="MDI5970739.1"/>
    <property type="molecule type" value="Genomic_DNA"/>
</dbReference>
<evidence type="ECO:0000313" key="10">
    <source>
        <dbReference type="EMBL" id="MDI5970739.1"/>
    </source>
</evidence>
<protein>
    <submittedName>
        <fullName evidence="10">ABC transporter ATP-binding protein</fullName>
    </submittedName>
</protein>
<feature type="transmembrane region" description="Helical" evidence="8">
    <location>
        <begin position="294"/>
        <end position="315"/>
    </location>
</feature>
<evidence type="ECO:0000256" key="6">
    <source>
        <dbReference type="ARBA" id="ARBA00023136"/>
    </source>
</evidence>
<organism evidence="10">
    <name type="scientific">Streptantibioticus silvisoli</name>
    <dbReference type="NCBI Taxonomy" id="2705255"/>
    <lineage>
        <taxon>Bacteria</taxon>
        <taxon>Bacillati</taxon>
        <taxon>Actinomycetota</taxon>
        <taxon>Actinomycetes</taxon>
        <taxon>Kitasatosporales</taxon>
        <taxon>Streptomycetaceae</taxon>
        <taxon>Streptantibioticus</taxon>
    </lineage>
</organism>
<dbReference type="SUPFAM" id="SSF90123">
    <property type="entry name" value="ABC transporter transmembrane region"/>
    <property type="match status" value="1"/>
</dbReference>
<keyword evidence="6 8" id="KW-0472">Membrane</keyword>
<dbReference type="InterPro" id="IPR039421">
    <property type="entry name" value="Type_1_exporter"/>
</dbReference>
<feature type="compositionally biased region" description="Gly residues" evidence="7">
    <location>
        <begin position="335"/>
        <end position="345"/>
    </location>
</feature>
<comment type="subcellular location">
    <subcellularLocation>
        <location evidence="1">Cell membrane</location>
        <topology evidence="1">Multi-pass membrane protein</topology>
    </subcellularLocation>
</comment>
<evidence type="ECO:0000256" key="1">
    <source>
        <dbReference type="ARBA" id="ARBA00004651"/>
    </source>
</evidence>
<keyword evidence="3" id="KW-0547">Nucleotide-binding</keyword>
<dbReference type="GO" id="GO:0034040">
    <property type="term" value="F:ATPase-coupled lipid transmembrane transporter activity"/>
    <property type="evidence" value="ECO:0007669"/>
    <property type="project" value="TreeGrafter"/>
</dbReference>
<feature type="region of interest" description="Disordered" evidence="7">
    <location>
        <begin position="335"/>
        <end position="356"/>
    </location>
</feature>
<dbReference type="SUPFAM" id="SSF52540">
    <property type="entry name" value="P-loop containing nucleoside triphosphate hydrolases"/>
    <property type="match status" value="1"/>
</dbReference>
<keyword evidence="4 10" id="KW-0067">ATP-binding</keyword>
<keyword evidence="2 8" id="KW-0812">Transmembrane</keyword>
<gene>
    <name evidence="10" type="ORF">POF50_015560</name>
</gene>
<sequence>MTGASKPPAGRAGRGHRGWALLRRLRLTPFAVGFGPAPGWTVCAGLVVLVAAAAPAASALATGLVVDAALPHGSGAAAIGPIVAALVLVFLVGQLATQLVATVADAYGGVLEGEIEARTMSASVLTPAGADGPVRGLVDALRDTVPVRQLVTATCQQLMTRCQAVFVGCLIIAYAPLTGLAVLAACVYCAALLESEYDEEQSRAYSVADASRRPRYLSGLAFDLGAAREIKVFRAADWVVRQYDAAAAAAHGDGRNRMSAPVLVSYAAVLVTTVALLANLARSLVHGGISAGEVAVCVSALTGLSGIFAVTMNVVHAGRAATLFDQVRLSGVLGGGPATGTGGTGTDPTPAPVSAPAPAPGSVIRFEGVSYAYPGGEPVFRDLSFELRLRGSLAVVGPNGAGKSTLVRLLTGALSPDSGSITCDGRPVGGSQEDRSRWRSAFAFLGQRFVRYPATLAQNVHLSTAARPLGGPARALLSDLDPRLLAEPAPTLAKGVRDGVDLSGGQWQRVATARAVQALDTRSCRVLVLDEPTAALDAQAEARFFAEAGELAGPGRTTLMVSHRLSGVKNVEEILVLESGTIHERGDHASLMRQQGRYAEMFTAQARRYRD</sequence>
<dbReference type="AlphaFoldDB" id="A0AA90KGW2"/>
<dbReference type="GO" id="GO:0005886">
    <property type="term" value="C:plasma membrane"/>
    <property type="evidence" value="ECO:0007669"/>
    <property type="project" value="UniProtKB-SubCell"/>
</dbReference>
<dbReference type="Pfam" id="PF00005">
    <property type="entry name" value="ABC_tran"/>
    <property type="match status" value="1"/>
</dbReference>
<evidence type="ECO:0000256" key="4">
    <source>
        <dbReference type="ARBA" id="ARBA00022840"/>
    </source>
</evidence>
<dbReference type="SMART" id="SM00382">
    <property type="entry name" value="AAA"/>
    <property type="match status" value="1"/>
</dbReference>
<dbReference type="RefSeq" id="WP_282698754.1">
    <property type="nucleotide sequence ID" value="NZ_JABXJJ020000017.1"/>
</dbReference>